<dbReference type="EMBL" id="VNJI01000013">
    <property type="protein sequence ID" value="TVY09625.1"/>
    <property type="molecule type" value="Genomic_DNA"/>
</dbReference>
<accession>A0A559KBX2</accession>
<dbReference type="RefSeq" id="WP_144847230.1">
    <property type="nucleotide sequence ID" value="NZ_VNJI01000013.1"/>
</dbReference>
<reference evidence="1 2" key="1">
    <citation type="submission" date="2019-07" db="EMBL/GenBank/DDBJ databases">
        <authorList>
            <person name="Kim J."/>
        </authorList>
    </citation>
    <scope>NUCLEOTIDE SEQUENCE [LARGE SCALE GENOMIC DNA]</scope>
    <source>
        <strain evidence="1 2">JC52</strain>
    </source>
</reference>
<dbReference type="AlphaFoldDB" id="A0A559KBX2"/>
<proteinExistence type="predicted"/>
<protein>
    <submittedName>
        <fullName evidence="1">Uncharacterized protein</fullName>
    </submittedName>
</protein>
<comment type="caution">
    <text evidence="1">The sequence shown here is derived from an EMBL/GenBank/DDBJ whole genome shotgun (WGS) entry which is preliminary data.</text>
</comment>
<evidence type="ECO:0000313" key="2">
    <source>
        <dbReference type="Proteomes" id="UP000317036"/>
    </source>
</evidence>
<keyword evidence="2" id="KW-1185">Reference proteome</keyword>
<gene>
    <name evidence="1" type="ORF">FPZ49_12880</name>
</gene>
<sequence>MAHFWLVPVQWSGTEAQLLSERLLLEQSERRERFVSGLQSIHPRLLLVFKAALLLSDEVSAACGVEELPFLLAQEGDIRLIAEEQYEYYASSYEEVSAWPLSHCAEAYLNRLLSPQAAFVLLEQAQLEEDSTPWLQAMEGWLRQGLQVILLRED</sequence>
<organism evidence="1 2">
    <name type="scientific">Paenibacillus cremeus</name>
    <dbReference type="NCBI Taxonomy" id="2163881"/>
    <lineage>
        <taxon>Bacteria</taxon>
        <taxon>Bacillati</taxon>
        <taxon>Bacillota</taxon>
        <taxon>Bacilli</taxon>
        <taxon>Bacillales</taxon>
        <taxon>Paenibacillaceae</taxon>
        <taxon>Paenibacillus</taxon>
    </lineage>
</organism>
<dbReference type="OrthoDB" id="2680436at2"/>
<evidence type="ECO:0000313" key="1">
    <source>
        <dbReference type="EMBL" id="TVY09625.1"/>
    </source>
</evidence>
<dbReference type="Proteomes" id="UP000317036">
    <property type="component" value="Unassembled WGS sequence"/>
</dbReference>
<name>A0A559KBX2_9BACL</name>